<name>A0A8J5J7J3_HOMAM</name>
<dbReference type="Proteomes" id="UP000747542">
    <property type="component" value="Unassembled WGS sequence"/>
</dbReference>
<dbReference type="AlphaFoldDB" id="A0A8J5J7J3"/>
<keyword evidence="5 7" id="KW-1133">Transmembrane helix</keyword>
<sequence>MTEAWETSQLNGEAGGTQPNTRNSRENEDDDQRSSCCCGACGPPCTTCCGIFMKYTVGRALQLVFYVLDIITDVGVAMADYHSGDVVFASITIGLVFAPGFLFALFAFTEVLTTHTGILACLKAPLWLISFPILPLWPVARDVHQIYHGAMALIPSKRAHHLKYLNRPSRAYLLKFLEAFTEAAPQILLRLYKITLRRQELPFSQIETIEAVQLSFSMVTLASKVISTYQKNVTTNQIINGDMEENERFKLPCLLQIMAFLWWVSFLVARFEVLALFAGSLKWWIILVIGSHVVLVFLFQTVAAGKNKVAPWFPYTLYSILLFIENSVMLVVWYFTQQNATSNFTPTEREIFTTHRENLIFIHYGAFCFGLLMMIMTFCCASKVSRDIDTNDEGEMRTI</sequence>
<comment type="subcellular location">
    <subcellularLocation>
        <location evidence="1">Cell membrane</location>
        <topology evidence="1">Multi-pass membrane protein</topology>
    </subcellularLocation>
    <subcellularLocation>
        <location evidence="7">Membrane</location>
        <topology evidence="7">Multi-pass membrane protein</topology>
    </subcellularLocation>
</comment>
<dbReference type="PANTHER" id="PTHR16024">
    <property type="entry name" value="XK-RELATED PROTEIN"/>
    <property type="match status" value="1"/>
</dbReference>
<keyword evidence="10" id="KW-1185">Reference proteome</keyword>
<gene>
    <name evidence="9" type="ORF">Hamer_G010607</name>
</gene>
<keyword evidence="3" id="KW-1003">Cell membrane</keyword>
<protein>
    <recommendedName>
        <fullName evidence="7">XK-related protein</fullName>
    </recommendedName>
</protein>
<dbReference type="GO" id="GO:0005886">
    <property type="term" value="C:plasma membrane"/>
    <property type="evidence" value="ECO:0007669"/>
    <property type="project" value="UniProtKB-SubCell"/>
</dbReference>
<dbReference type="EMBL" id="JAHLQT010047199">
    <property type="protein sequence ID" value="KAG7153311.1"/>
    <property type="molecule type" value="Genomic_DNA"/>
</dbReference>
<feature type="compositionally biased region" description="Polar residues" evidence="8">
    <location>
        <begin position="1"/>
        <end position="22"/>
    </location>
</feature>
<reference evidence="9" key="1">
    <citation type="journal article" date="2021" name="Sci. Adv.">
        <title>The American lobster genome reveals insights on longevity, neural, and immune adaptations.</title>
        <authorList>
            <person name="Polinski J.M."/>
            <person name="Zimin A.V."/>
            <person name="Clark K.F."/>
            <person name="Kohn A.B."/>
            <person name="Sadowski N."/>
            <person name="Timp W."/>
            <person name="Ptitsyn A."/>
            <person name="Khanna P."/>
            <person name="Romanova D.Y."/>
            <person name="Williams P."/>
            <person name="Greenwood S.J."/>
            <person name="Moroz L.L."/>
            <person name="Walt D.R."/>
            <person name="Bodnar A.G."/>
        </authorList>
    </citation>
    <scope>NUCLEOTIDE SEQUENCE</scope>
    <source>
        <strain evidence="9">GMGI-L3</strain>
    </source>
</reference>
<evidence type="ECO:0000256" key="6">
    <source>
        <dbReference type="ARBA" id="ARBA00023136"/>
    </source>
</evidence>
<feature type="transmembrane region" description="Helical" evidence="7">
    <location>
        <begin position="283"/>
        <end position="303"/>
    </location>
</feature>
<accession>A0A8J5J7J3</accession>
<dbReference type="Pfam" id="PF09815">
    <property type="entry name" value="XK-related"/>
    <property type="match status" value="1"/>
</dbReference>
<comment type="caution">
    <text evidence="9">The sequence shown here is derived from an EMBL/GenBank/DDBJ whole genome shotgun (WGS) entry which is preliminary data.</text>
</comment>
<keyword evidence="6 7" id="KW-0472">Membrane</keyword>
<evidence type="ECO:0000256" key="2">
    <source>
        <dbReference type="ARBA" id="ARBA00008789"/>
    </source>
</evidence>
<proteinExistence type="inferred from homology"/>
<evidence type="ECO:0000256" key="4">
    <source>
        <dbReference type="ARBA" id="ARBA00022692"/>
    </source>
</evidence>
<feature type="transmembrane region" description="Helical" evidence="7">
    <location>
        <begin position="87"/>
        <end position="108"/>
    </location>
</feature>
<keyword evidence="4 7" id="KW-0812">Transmembrane</keyword>
<evidence type="ECO:0000256" key="1">
    <source>
        <dbReference type="ARBA" id="ARBA00004651"/>
    </source>
</evidence>
<feature type="transmembrane region" description="Helical" evidence="7">
    <location>
        <begin position="315"/>
        <end position="335"/>
    </location>
</feature>
<evidence type="ECO:0000313" key="9">
    <source>
        <dbReference type="EMBL" id="KAG7153311.1"/>
    </source>
</evidence>
<evidence type="ECO:0000256" key="5">
    <source>
        <dbReference type="ARBA" id="ARBA00022989"/>
    </source>
</evidence>
<evidence type="ECO:0000313" key="10">
    <source>
        <dbReference type="Proteomes" id="UP000747542"/>
    </source>
</evidence>
<organism evidence="9 10">
    <name type="scientific">Homarus americanus</name>
    <name type="common">American lobster</name>
    <dbReference type="NCBI Taxonomy" id="6706"/>
    <lineage>
        <taxon>Eukaryota</taxon>
        <taxon>Metazoa</taxon>
        <taxon>Ecdysozoa</taxon>
        <taxon>Arthropoda</taxon>
        <taxon>Crustacea</taxon>
        <taxon>Multicrustacea</taxon>
        <taxon>Malacostraca</taxon>
        <taxon>Eumalacostraca</taxon>
        <taxon>Eucarida</taxon>
        <taxon>Decapoda</taxon>
        <taxon>Pleocyemata</taxon>
        <taxon>Astacidea</taxon>
        <taxon>Nephropoidea</taxon>
        <taxon>Nephropidae</taxon>
        <taxon>Homarus</taxon>
    </lineage>
</organism>
<comment type="similarity">
    <text evidence="2 7">Belongs to the XK family.</text>
</comment>
<evidence type="ECO:0000256" key="7">
    <source>
        <dbReference type="RuleBase" id="RU910716"/>
    </source>
</evidence>
<feature type="transmembrane region" description="Helical" evidence="7">
    <location>
        <begin position="253"/>
        <end position="277"/>
    </location>
</feature>
<evidence type="ECO:0000256" key="8">
    <source>
        <dbReference type="SAM" id="MobiDB-lite"/>
    </source>
</evidence>
<evidence type="ECO:0000256" key="3">
    <source>
        <dbReference type="ARBA" id="ARBA00022475"/>
    </source>
</evidence>
<feature type="transmembrane region" description="Helical" evidence="7">
    <location>
        <begin position="361"/>
        <end position="381"/>
    </location>
</feature>
<feature type="region of interest" description="Disordered" evidence="8">
    <location>
        <begin position="1"/>
        <end position="33"/>
    </location>
</feature>
<dbReference type="PANTHER" id="PTHR16024:SF6">
    <property type="entry name" value="XK-RELATED PROTEIN"/>
    <property type="match status" value="1"/>
</dbReference>
<dbReference type="InterPro" id="IPR050895">
    <property type="entry name" value="XK-related_scramblase"/>
</dbReference>
<dbReference type="InterPro" id="IPR018629">
    <property type="entry name" value="XK-rel"/>
</dbReference>